<keyword evidence="4 7" id="KW-1133">Transmembrane helix</keyword>
<evidence type="ECO:0000256" key="5">
    <source>
        <dbReference type="ARBA" id="ARBA00023136"/>
    </source>
</evidence>
<dbReference type="PANTHER" id="PTHR33510:SF5">
    <property type="entry name" value="PROTEIN TIC 20-II, CHLOROPLASTIC"/>
    <property type="match status" value="1"/>
</dbReference>
<dbReference type="EMBL" id="HBIW01017210">
    <property type="protein sequence ID" value="CAE0699407.1"/>
    <property type="molecule type" value="Transcribed_RNA"/>
</dbReference>
<dbReference type="GO" id="GO:0031969">
    <property type="term" value="C:chloroplast membrane"/>
    <property type="evidence" value="ECO:0007669"/>
    <property type="project" value="UniProtKB-SubCell"/>
</dbReference>
<feature type="transmembrane region" description="Helical" evidence="7">
    <location>
        <begin position="213"/>
        <end position="234"/>
    </location>
</feature>
<comment type="similarity">
    <text evidence="2">Belongs to the Tic20 family.</text>
</comment>
<sequence length="328" mass="36387">MANRAPRATIRGPDVVDGLLFDTFATQRAFLVSRSSWLEPHRESKHTESKMVARLLLLAVAARALQPLQPCRATRRRHLVSVRAEPEPDVDELKRQAEALRAEVETLQAEAQAAREEELRRNPPPPPKPVRERPKPVKRKTEEEEGFSLPSFNLFGDGDESEKKKQPVTDDEVELASKALACLPYLLPMSDAIPFGQYVINDFPLIALPLLPFAPFVALLNAIPFGGFIVFIGLSTGSRNPQFPRFVRFSMQQAVLLDIALIFPQLFQSIFGATNIKVPEALVEPASSFVFFFIFVAALYSCGSNILGKQPNQIPIISSAAEQSIGPF</sequence>
<evidence type="ECO:0000256" key="1">
    <source>
        <dbReference type="ARBA" id="ARBA00004508"/>
    </source>
</evidence>
<feature type="region of interest" description="Disordered" evidence="6">
    <location>
        <begin position="110"/>
        <end position="168"/>
    </location>
</feature>
<feature type="transmembrane region" description="Helical" evidence="7">
    <location>
        <begin position="286"/>
        <end position="307"/>
    </location>
</feature>
<evidence type="ECO:0000256" key="3">
    <source>
        <dbReference type="ARBA" id="ARBA00022692"/>
    </source>
</evidence>
<gene>
    <name evidence="8" type="ORF">PCAL00307_LOCUS14843</name>
</gene>
<keyword evidence="5 7" id="KW-0472">Membrane</keyword>
<evidence type="ECO:0000256" key="2">
    <source>
        <dbReference type="ARBA" id="ARBA00009596"/>
    </source>
</evidence>
<evidence type="ECO:0000313" key="8">
    <source>
        <dbReference type="EMBL" id="CAE0699407.1"/>
    </source>
</evidence>
<evidence type="ECO:0000256" key="6">
    <source>
        <dbReference type="SAM" id="MobiDB-lite"/>
    </source>
</evidence>
<evidence type="ECO:0000256" key="7">
    <source>
        <dbReference type="SAM" id="Phobius"/>
    </source>
</evidence>
<dbReference type="AlphaFoldDB" id="A0A7S3ZZQ9"/>
<organism evidence="8">
    <name type="scientific">Pelagomonas calceolata</name>
    <dbReference type="NCBI Taxonomy" id="35677"/>
    <lineage>
        <taxon>Eukaryota</taxon>
        <taxon>Sar</taxon>
        <taxon>Stramenopiles</taxon>
        <taxon>Ochrophyta</taxon>
        <taxon>Pelagophyceae</taxon>
        <taxon>Pelagomonadales</taxon>
        <taxon>Pelagomonadaceae</taxon>
        <taxon>Pelagomonas</taxon>
    </lineage>
</organism>
<evidence type="ECO:0008006" key="9">
    <source>
        <dbReference type="Google" id="ProtNLM"/>
    </source>
</evidence>
<dbReference type="PANTHER" id="PTHR33510">
    <property type="entry name" value="PROTEIN TIC 20-II, CHLOROPLASTIC"/>
    <property type="match status" value="1"/>
</dbReference>
<reference evidence="8" key="1">
    <citation type="submission" date="2021-01" db="EMBL/GenBank/DDBJ databases">
        <authorList>
            <person name="Corre E."/>
            <person name="Pelletier E."/>
            <person name="Niang G."/>
            <person name="Scheremetjew M."/>
            <person name="Finn R."/>
            <person name="Kale V."/>
            <person name="Holt S."/>
            <person name="Cochrane G."/>
            <person name="Meng A."/>
            <person name="Brown T."/>
            <person name="Cohen L."/>
        </authorList>
    </citation>
    <scope>NUCLEOTIDE SEQUENCE</scope>
    <source>
        <strain evidence="8">CCMP1756</strain>
    </source>
</reference>
<name>A0A7S3ZZQ9_9STRA</name>
<accession>A0A7S3ZZQ9</accession>
<comment type="subcellular location">
    <subcellularLocation>
        <location evidence="1">Plastid</location>
        <location evidence="1">Chloroplast membrane</location>
        <topology evidence="1">Multi-pass membrane protein</topology>
    </subcellularLocation>
</comment>
<protein>
    <recommendedName>
        <fullName evidence="9">Protein TIC 20</fullName>
    </recommendedName>
</protein>
<feature type="transmembrane region" description="Helical" evidence="7">
    <location>
        <begin position="255"/>
        <end position="274"/>
    </location>
</feature>
<keyword evidence="3 7" id="KW-0812">Transmembrane</keyword>
<dbReference type="Pfam" id="PF16166">
    <property type="entry name" value="TIC20"/>
    <property type="match status" value="1"/>
</dbReference>
<feature type="compositionally biased region" description="Basic and acidic residues" evidence="6">
    <location>
        <begin position="129"/>
        <end position="142"/>
    </location>
</feature>
<dbReference type="InterPro" id="IPR005691">
    <property type="entry name" value="Tic20"/>
</dbReference>
<proteinExistence type="inferred from homology"/>
<evidence type="ECO:0000256" key="4">
    <source>
        <dbReference type="ARBA" id="ARBA00022989"/>
    </source>
</evidence>